<keyword evidence="3" id="KW-1185">Reference proteome</keyword>
<evidence type="ECO:0000313" key="2">
    <source>
        <dbReference type="EMBL" id="KAJ8024728.1"/>
    </source>
</evidence>
<dbReference type="OrthoDB" id="5175656at2759"/>
<dbReference type="GO" id="GO:0016805">
    <property type="term" value="F:dipeptidase activity"/>
    <property type="evidence" value="ECO:0007669"/>
    <property type="project" value="InterPro"/>
</dbReference>
<dbReference type="GO" id="GO:0070004">
    <property type="term" value="F:cysteine-type exopeptidase activity"/>
    <property type="evidence" value="ECO:0007669"/>
    <property type="project" value="InterPro"/>
</dbReference>
<reference evidence="2" key="1">
    <citation type="submission" date="2021-10" db="EMBL/GenBank/DDBJ databases">
        <title>Tropical sea cucumber genome reveals ecological adaptation and Cuvierian tubules defense mechanism.</title>
        <authorList>
            <person name="Chen T."/>
        </authorList>
    </citation>
    <scope>NUCLEOTIDE SEQUENCE</scope>
    <source>
        <strain evidence="2">Nanhai2018</strain>
        <tissue evidence="2">Muscle</tissue>
    </source>
</reference>
<comment type="similarity">
    <text evidence="1">Belongs to the peptidase C69 family. Secernin subfamily.</text>
</comment>
<dbReference type="AlphaFoldDB" id="A0A9Q0YLG6"/>
<protein>
    <submittedName>
        <fullName evidence="2">Secernin-2</fullName>
    </submittedName>
</protein>
<dbReference type="Pfam" id="PF03577">
    <property type="entry name" value="Peptidase_C69"/>
    <property type="match status" value="1"/>
</dbReference>
<dbReference type="Proteomes" id="UP001152320">
    <property type="component" value="Chromosome 18"/>
</dbReference>
<sequence length="423" mass="46604">MSSFESDAFVVIPPSTKDGVILFAKNSGRPAEEVQEIIHSAASKHPEGSRAQCTYIEIDQVQNTNAVFLSKPAWMWGAEMGANEHGVCIGLTAVKTKLLGDEDKEERLLGHDLLRLALERASSAKGAVEVISTLLDKHGQGGNWQESTEVQTFHSSFLITDRSEAWVCETAGQLWAAKKLEGGIYGITSSLTLDSTFDAVSAKLQEVAQSKSLWQPGDGDINFQKVFKDGGDTSRLSAGIKILEEKSGKPENSEDVRKLCQYLSGSIDLRSMMQLLRDPALVTPNISSSMVCLLAPTNTSLPCFHFVTGTPNPMQSVFKPFAFTSDVKFPKCTISPDYGENDPVVTKPRFQKEVDRCHDLFKNHKTFCKKVEEGDKELMDTMLALENEAVKGVEGVYEGSEFLESDLNGFFNDCVETEIKFYL</sequence>
<dbReference type="PANTHER" id="PTHR12994">
    <property type="entry name" value="SECERNIN"/>
    <property type="match status" value="1"/>
</dbReference>
<accession>A0A9Q0YLG6</accession>
<proteinExistence type="inferred from homology"/>
<dbReference type="GO" id="GO:0006508">
    <property type="term" value="P:proteolysis"/>
    <property type="evidence" value="ECO:0007669"/>
    <property type="project" value="InterPro"/>
</dbReference>
<dbReference type="InterPro" id="IPR005322">
    <property type="entry name" value="Peptidase_C69"/>
</dbReference>
<gene>
    <name evidence="2" type="ORF">HOLleu_34724</name>
</gene>
<evidence type="ECO:0000313" key="3">
    <source>
        <dbReference type="Proteomes" id="UP001152320"/>
    </source>
</evidence>
<dbReference type="Gene3D" id="3.60.60.10">
    <property type="entry name" value="Penicillin V Acylase, Chain A"/>
    <property type="match status" value="1"/>
</dbReference>
<name>A0A9Q0YLG6_HOLLE</name>
<organism evidence="2 3">
    <name type="scientific">Holothuria leucospilota</name>
    <name type="common">Black long sea cucumber</name>
    <name type="synonym">Mertensiothuria leucospilota</name>
    <dbReference type="NCBI Taxonomy" id="206669"/>
    <lineage>
        <taxon>Eukaryota</taxon>
        <taxon>Metazoa</taxon>
        <taxon>Echinodermata</taxon>
        <taxon>Eleutherozoa</taxon>
        <taxon>Echinozoa</taxon>
        <taxon>Holothuroidea</taxon>
        <taxon>Aspidochirotacea</taxon>
        <taxon>Aspidochirotida</taxon>
        <taxon>Holothuriidae</taxon>
        <taxon>Holothuria</taxon>
    </lineage>
</organism>
<dbReference type="PANTHER" id="PTHR12994:SF17">
    <property type="entry name" value="LD30995P"/>
    <property type="match status" value="1"/>
</dbReference>
<evidence type="ECO:0000256" key="1">
    <source>
        <dbReference type="ARBA" id="ARBA00005705"/>
    </source>
</evidence>
<comment type="caution">
    <text evidence="2">The sequence shown here is derived from an EMBL/GenBank/DDBJ whole genome shotgun (WGS) entry which is preliminary data.</text>
</comment>
<dbReference type="EMBL" id="JAIZAY010000018">
    <property type="protein sequence ID" value="KAJ8024728.1"/>
    <property type="molecule type" value="Genomic_DNA"/>
</dbReference>